<feature type="compositionally biased region" description="Basic and acidic residues" evidence="1">
    <location>
        <begin position="9"/>
        <end position="23"/>
    </location>
</feature>
<dbReference type="VEuPathDB" id="FungiDB:Z520_08404"/>
<evidence type="ECO:0000313" key="2">
    <source>
        <dbReference type="EMBL" id="KIX95697.1"/>
    </source>
</evidence>
<dbReference type="OrthoDB" id="3469466at2759"/>
<name>A0A0D2JQR5_9EURO</name>
<feature type="compositionally biased region" description="Basic and acidic residues" evidence="1">
    <location>
        <begin position="82"/>
        <end position="91"/>
    </location>
</feature>
<evidence type="ECO:0000256" key="1">
    <source>
        <dbReference type="SAM" id="MobiDB-lite"/>
    </source>
</evidence>
<dbReference type="PANTHER" id="PTHR37540:SF5">
    <property type="entry name" value="TRANSCRIPTION FACTOR DOMAIN-CONTAINING PROTEIN"/>
    <property type="match status" value="1"/>
</dbReference>
<accession>A0A0D2JQR5</accession>
<reference evidence="2 3" key="1">
    <citation type="submission" date="2015-01" db="EMBL/GenBank/DDBJ databases">
        <title>The Genome Sequence of Fonsecaea multimorphosa CBS 102226.</title>
        <authorList>
            <consortium name="The Broad Institute Genomics Platform"/>
            <person name="Cuomo C."/>
            <person name="de Hoog S."/>
            <person name="Gorbushina A."/>
            <person name="Stielow B."/>
            <person name="Teixiera M."/>
            <person name="Abouelleil A."/>
            <person name="Chapman S.B."/>
            <person name="Priest M."/>
            <person name="Young S.K."/>
            <person name="Wortman J."/>
            <person name="Nusbaum C."/>
            <person name="Birren B."/>
        </authorList>
    </citation>
    <scope>NUCLEOTIDE SEQUENCE [LARGE SCALE GENOMIC DNA]</scope>
    <source>
        <strain evidence="2 3">CBS 102226</strain>
    </source>
</reference>
<dbReference type="EMBL" id="KN848080">
    <property type="protein sequence ID" value="KIX95697.1"/>
    <property type="molecule type" value="Genomic_DNA"/>
</dbReference>
<dbReference type="PANTHER" id="PTHR37540">
    <property type="entry name" value="TRANSCRIPTION FACTOR (ACR-2), PUTATIVE-RELATED-RELATED"/>
    <property type="match status" value="1"/>
</dbReference>
<dbReference type="Proteomes" id="UP000053411">
    <property type="component" value="Unassembled WGS sequence"/>
</dbReference>
<dbReference type="STRING" id="1442371.A0A0D2JQR5"/>
<sequence length="644" mass="71917">MEVQPARIVVERRLPTEARREQEDWGGLSDARARRKIQNRLNQRSYRRRRAAERAARRASATRSTQKPVPLAPREAVPAADPKTKVDEPASRRETPCLLLAGHPPSQVDLRSQLVLQQITPPAPRCAVLLANPQVRRVHYYARTTLWPSFKHHSLETNESLTSAFFHLSMVDDLLLNSFVWTAALAMSMHLPHTVVDNEAVMFACQNRAVQSIRERIGRNEVSDSVIFAVLGLTIRDTNPRFAMLEGREDCFGGFDPPLRSLGWIQCFSHFRWTPSHIRAAKSLVAARGGLQHITMPGVAEQIQATDILQASISLCRPHFTLCRLYQHVLDNHVKTVRPPRERLDEAFPAITDVEFKDLLLDMRMHCRELDRIAMESGPAAAGSAGEDGSDSDADLVSSSVAWETNVYRNLIQYRLLRLPGYEQRVEELCRLGAMIFSYGVIFPVAKPKPLRTLAKHLKNALEDYHRHCRLCPSTPTPNDTPTFSGGHKAAEGDTHAHAAVSTNGPSAPLSFLLWLAMLGALASRGNDHEAFFLDRVSTWSAELGVVRFSDLKDPMRSFLWLDRACDKGAFEVWTKIRVGIITGDDGTSLGGAPGVPGSEKIDSNNVDEDLLEGRRRRWQEQQGQKLKDGVDGSLHMLSLICAG</sequence>
<dbReference type="AlphaFoldDB" id="A0A0D2JQR5"/>
<dbReference type="GeneID" id="27714150"/>
<protein>
    <recommendedName>
        <fullName evidence="4">BZIP domain-containing protein</fullName>
    </recommendedName>
</protein>
<dbReference type="RefSeq" id="XP_016629820.1">
    <property type="nucleotide sequence ID" value="XM_016778901.1"/>
</dbReference>
<feature type="region of interest" description="Disordered" evidence="1">
    <location>
        <begin position="1"/>
        <end position="91"/>
    </location>
</feature>
<gene>
    <name evidence="2" type="ORF">Z520_08404</name>
</gene>
<keyword evidence="3" id="KW-1185">Reference proteome</keyword>
<proteinExistence type="predicted"/>
<evidence type="ECO:0000313" key="3">
    <source>
        <dbReference type="Proteomes" id="UP000053411"/>
    </source>
</evidence>
<organism evidence="2 3">
    <name type="scientific">Fonsecaea multimorphosa CBS 102226</name>
    <dbReference type="NCBI Taxonomy" id="1442371"/>
    <lineage>
        <taxon>Eukaryota</taxon>
        <taxon>Fungi</taxon>
        <taxon>Dikarya</taxon>
        <taxon>Ascomycota</taxon>
        <taxon>Pezizomycotina</taxon>
        <taxon>Eurotiomycetes</taxon>
        <taxon>Chaetothyriomycetidae</taxon>
        <taxon>Chaetothyriales</taxon>
        <taxon>Herpotrichiellaceae</taxon>
        <taxon>Fonsecaea</taxon>
    </lineage>
</organism>
<evidence type="ECO:0008006" key="4">
    <source>
        <dbReference type="Google" id="ProtNLM"/>
    </source>
</evidence>